<name>A0A3P1BEV3_9BACT</name>
<proteinExistence type="predicted"/>
<comment type="caution">
    <text evidence="1">The sequence shown here is derived from an EMBL/GenBank/DDBJ whole genome shotgun (WGS) entry which is preliminary data.</text>
</comment>
<organism evidence="1 2">
    <name type="scientific">Larkinella rosea</name>
    <dbReference type="NCBI Taxonomy" id="2025312"/>
    <lineage>
        <taxon>Bacteria</taxon>
        <taxon>Pseudomonadati</taxon>
        <taxon>Bacteroidota</taxon>
        <taxon>Cytophagia</taxon>
        <taxon>Cytophagales</taxon>
        <taxon>Spirosomataceae</taxon>
        <taxon>Larkinella</taxon>
    </lineage>
</organism>
<dbReference type="RefSeq" id="WP_124879117.1">
    <property type="nucleotide sequence ID" value="NZ_RQJO01000015.1"/>
</dbReference>
<dbReference type="PANTHER" id="PTHR43434">
    <property type="entry name" value="PHOSPHOGLYCOLATE PHOSPHATASE"/>
    <property type="match status" value="1"/>
</dbReference>
<keyword evidence="1" id="KW-0378">Hydrolase</keyword>
<dbReference type="AlphaFoldDB" id="A0A3P1BEV3"/>
<dbReference type="SFLD" id="SFLDG01129">
    <property type="entry name" value="C1.5:_HAD__Beta-PGM__Phosphata"/>
    <property type="match status" value="1"/>
</dbReference>
<accession>A0A3P1BEV3</accession>
<dbReference type="GO" id="GO:0006281">
    <property type="term" value="P:DNA repair"/>
    <property type="evidence" value="ECO:0007669"/>
    <property type="project" value="TreeGrafter"/>
</dbReference>
<sequence length="251" mass="27482">MASFQLVVFDMAGTTVRDQHEVEHCFAQAAAQTDLVVSDERILAMQGLSKRFVFETLWTEQLGNPTDSALKTKVDTSYQLFTEILENHYRTQAVVPTEGCLETFAFLKENGIKIALTTGFYRVVTDIILEKLGWLAGLDENYVGNDQTIIQASIASDEVEHGRPQPLMIQKAMRLLNCSDPKRVVNIGDTPSDLLSGQAASVGLNLGLVNGTHTRSQLEAYPSDQLLESLTDLPAVLSTLSFQSTASGLSL</sequence>
<dbReference type="GO" id="GO:0008967">
    <property type="term" value="F:phosphoglycolate phosphatase activity"/>
    <property type="evidence" value="ECO:0007669"/>
    <property type="project" value="TreeGrafter"/>
</dbReference>
<dbReference type="SFLD" id="SFLDS00003">
    <property type="entry name" value="Haloacid_Dehalogenase"/>
    <property type="match status" value="1"/>
</dbReference>
<dbReference type="Gene3D" id="1.10.150.240">
    <property type="entry name" value="Putative phosphatase, domain 2"/>
    <property type="match status" value="1"/>
</dbReference>
<dbReference type="InterPro" id="IPR036412">
    <property type="entry name" value="HAD-like_sf"/>
</dbReference>
<evidence type="ECO:0000313" key="2">
    <source>
        <dbReference type="Proteomes" id="UP000271925"/>
    </source>
</evidence>
<evidence type="ECO:0000313" key="1">
    <source>
        <dbReference type="EMBL" id="RRA99203.1"/>
    </source>
</evidence>
<dbReference type="SUPFAM" id="SSF56784">
    <property type="entry name" value="HAD-like"/>
    <property type="match status" value="1"/>
</dbReference>
<dbReference type="Pfam" id="PF00702">
    <property type="entry name" value="Hydrolase"/>
    <property type="match status" value="1"/>
</dbReference>
<dbReference type="EMBL" id="RQJO01000015">
    <property type="protein sequence ID" value="RRA99203.1"/>
    <property type="molecule type" value="Genomic_DNA"/>
</dbReference>
<dbReference type="Gene3D" id="3.40.50.1000">
    <property type="entry name" value="HAD superfamily/HAD-like"/>
    <property type="match status" value="1"/>
</dbReference>
<dbReference type="InterPro" id="IPR023214">
    <property type="entry name" value="HAD_sf"/>
</dbReference>
<protein>
    <submittedName>
        <fullName evidence="1">HAD family hydrolase</fullName>
    </submittedName>
</protein>
<dbReference type="OrthoDB" id="5504491at2"/>
<keyword evidence="2" id="KW-1185">Reference proteome</keyword>
<reference evidence="1 2" key="1">
    <citation type="submission" date="2018-11" db="EMBL/GenBank/DDBJ databases">
        <authorList>
            <person name="Zhou Z."/>
            <person name="Wang G."/>
        </authorList>
    </citation>
    <scope>NUCLEOTIDE SEQUENCE [LARGE SCALE GENOMIC DNA]</scope>
    <source>
        <strain evidence="1 2">KCTC52004</strain>
    </source>
</reference>
<dbReference type="InterPro" id="IPR050155">
    <property type="entry name" value="HAD-like_hydrolase_sf"/>
</dbReference>
<gene>
    <name evidence="1" type="ORF">EHT25_30005</name>
</gene>
<dbReference type="PANTHER" id="PTHR43434:SF19">
    <property type="entry name" value="PHOSPHONOACETALDEHYDE HYDROLASE"/>
    <property type="match status" value="1"/>
</dbReference>
<dbReference type="GO" id="GO:0005829">
    <property type="term" value="C:cytosol"/>
    <property type="evidence" value="ECO:0007669"/>
    <property type="project" value="TreeGrafter"/>
</dbReference>
<dbReference type="InterPro" id="IPR023198">
    <property type="entry name" value="PGP-like_dom2"/>
</dbReference>
<dbReference type="Proteomes" id="UP000271925">
    <property type="component" value="Unassembled WGS sequence"/>
</dbReference>